<organism evidence="3 4">
    <name type="scientific">Pomacea canaliculata</name>
    <name type="common">Golden apple snail</name>
    <dbReference type="NCBI Taxonomy" id="400727"/>
    <lineage>
        <taxon>Eukaryota</taxon>
        <taxon>Metazoa</taxon>
        <taxon>Spiralia</taxon>
        <taxon>Lophotrochozoa</taxon>
        <taxon>Mollusca</taxon>
        <taxon>Gastropoda</taxon>
        <taxon>Caenogastropoda</taxon>
        <taxon>Architaenioglossa</taxon>
        <taxon>Ampullarioidea</taxon>
        <taxon>Ampullariidae</taxon>
        <taxon>Pomacea</taxon>
    </lineage>
</organism>
<accession>A0A2T7PTL9</accession>
<dbReference type="Proteomes" id="UP000245119">
    <property type="component" value="Linkage Group LG2"/>
</dbReference>
<reference evidence="3 4" key="1">
    <citation type="submission" date="2018-04" db="EMBL/GenBank/DDBJ databases">
        <title>The genome of golden apple snail Pomacea canaliculata provides insight into stress tolerance and invasive adaptation.</title>
        <authorList>
            <person name="Liu C."/>
            <person name="Liu B."/>
            <person name="Ren Y."/>
            <person name="Zhang Y."/>
            <person name="Wang H."/>
            <person name="Li S."/>
            <person name="Jiang F."/>
            <person name="Yin L."/>
            <person name="Zhang G."/>
            <person name="Qian W."/>
            <person name="Fan W."/>
        </authorList>
    </citation>
    <scope>NUCLEOTIDE SEQUENCE [LARGE SCALE GENOMIC DNA]</scope>
    <source>
        <strain evidence="3">SZHN2017</strain>
        <tissue evidence="3">Muscle</tissue>
    </source>
</reference>
<feature type="region of interest" description="Disordered" evidence="1">
    <location>
        <begin position="68"/>
        <end position="147"/>
    </location>
</feature>
<feature type="compositionally biased region" description="Polar residues" evidence="1">
    <location>
        <begin position="101"/>
        <end position="116"/>
    </location>
</feature>
<keyword evidence="2" id="KW-0472">Membrane</keyword>
<proteinExistence type="predicted"/>
<keyword evidence="4" id="KW-1185">Reference proteome</keyword>
<feature type="transmembrane region" description="Helical" evidence="2">
    <location>
        <begin position="275"/>
        <end position="295"/>
    </location>
</feature>
<gene>
    <name evidence="3" type="ORF">C0Q70_03758</name>
</gene>
<dbReference type="AlphaFoldDB" id="A0A2T7PTL9"/>
<feature type="compositionally biased region" description="Low complexity" evidence="1">
    <location>
        <begin position="14"/>
        <end position="24"/>
    </location>
</feature>
<protein>
    <submittedName>
        <fullName evidence="3">Uncharacterized protein</fullName>
    </submittedName>
</protein>
<name>A0A2T7PTL9_POMCA</name>
<keyword evidence="2" id="KW-0812">Transmembrane</keyword>
<evidence type="ECO:0000256" key="1">
    <source>
        <dbReference type="SAM" id="MobiDB-lite"/>
    </source>
</evidence>
<comment type="caution">
    <text evidence="3">The sequence shown here is derived from an EMBL/GenBank/DDBJ whole genome shotgun (WGS) entry which is preliminary data.</text>
</comment>
<dbReference type="OrthoDB" id="6249883at2759"/>
<evidence type="ECO:0000256" key="2">
    <source>
        <dbReference type="SAM" id="Phobius"/>
    </source>
</evidence>
<keyword evidence="2" id="KW-1133">Transmembrane helix</keyword>
<feature type="compositionally biased region" description="Basic and acidic residues" evidence="1">
    <location>
        <begin position="1"/>
        <end position="10"/>
    </location>
</feature>
<sequence length="346" mass="39247">MGADGRKPPADGKPPTTIVTVTSPTSPPDPDAVFHAHPNGSPSHQRLPERIPLYQRRLGHQDRMFDDLFSQAGGGRHRAGQGPAGGAPSGRRSPSLVVTGPSGSPVQGLQVDQINQEWERRESRGSLRSNRSRSSHGGSFHSRSGSIRRHGSRFLAINPESAWSRWSRDRRASYRRRIELLDKPEQKLTRVSTPIRKARQEGLKFVHPDLEGTYLSEEDLNALRRHKQQKYHAIRVIEKNRKGKFRMKTKVHLTAEQWQVLGDFWEHPAFVRGRYVGLAFMLLTFLLMIISITNSNWVTYEAFNLTVYEGLWEHVHYGILILGLSCVHLQMNSVLSKSESGREDLF</sequence>
<dbReference type="EMBL" id="PZQS01000002">
    <property type="protein sequence ID" value="PVD36768.1"/>
    <property type="molecule type" value="Genomic_DNA"/>
</dbReference>
<evidence type="ECO:0000313" key="3">
    <source>
        <dbReference type="EMBL" id="PVD36768.1"/>
    </source>
</evidence>
<evidence type="ECO:0000313" key="4">
    <source>
        <dbReference type="Proteomes" id="UP000245119"/>
    </source>
</evidence>
<feature type="compositionally biased region" description="Low complexity" evidence="1">
    <location>
        <begin position="135"/>
        <end position="145"/>
    </location>
</feature>
<feature type="region of interest" description="Disordered" evidence="1">
    <location>
        <begin position="1"/>
        <end position="49"/>
    </location>
</feature>